<evidence type="ECO:0000313" key="2">
    <source>
        <dbReference type="Proteomes" id="UP000318710"/>
    </source>
</evidence>
<dbReference type="EMBL" id="SHBF01000003">
    <property type="protein sequence ID" value="RZO28338.1"/>
    <property type="molecule type" value="Genomic_DNA"/>
</dbReference>
<evidence type="ECO:0000313" key="1">
    <source>
        <dbReference type="EMBL" id="RZO28338.1"/>
    </source>
</evidence>
<gene>
    <name evidence="1" type="ORF">EVA93_00935</name>
</gene>
<comment type="caution">
    <text evidence="1">The sequence shown here is derived from an EMBL/GenBank/DDBJ whole genome shotgun (WGS) entry which is preliminary data.</text>
</comment>
<sequence>MRFLKHTLLSLIIFSNTCFGKEFDKLFVVLEPIDTVSQIEKSINNSFNTMIYRLSGSDSPSNIWKIINAGNARKNFIKSYSLKNINNKSYLEVNFEKDLLIEVFNRLSIPILSNSRPIVLFLIEIDSGTEEPYYLTNSQNNSFLDESLKDYLKYESTSRGIFLELPEPDLIDFNQLRNYERLINYEDIINDKYIFDELIKINVSKTGIDEWSISGDINMTVGDKDFISLFIEKFKEHTNSIINKILKKNLINTSKKGVINISVSNINSFQDYEKSRKVLENLVGLRDIDISRFHIDTIFYRLDIFGDFDSIVKEISENNFLEIISQYKDKSEINMNFVK</sequence>
<name>A0A520N4D4_9GAMM</name>
<accession>A0A520N4D4</accession>
<dbReference type="Pfam" id="PF09839">
    <property type="entry name" value="DUF2066"/>
    <property type="match status" value="1"/>
</dbReference>
<organism evidence="1 2">
    <name type="scientific">SAR86 cluster bacterium</name>
    <dbReference type="NCBI Taxonomy" id="2030880"/>
    <lineage>
        <taxon>Bacteria</taxon>
        <taxon>Pseudomonadati</taxon>
        <taxon>Pseudomonadota</taxon>
        <taxon>Gammaproteobacteria</taxon>
        <taxon>SAR86 cluster</taxon>
    </lineage>
</organism>
<dbReference type="Proteomes" id="UP000318710">
    <property type="component" value="Unassembled WGS sequence"/>
</dbReference>
<protein>
    <submittedName>
        <fullName evidence="1">DUF2066 domain-containing protein</fullName>
    </submittedName>
</protein>
<dbReference type="InterPro" id="IPR018642">
    <property type="entry name" value="DUF2066"/>
</dbReference>
<proteinExistence type="predicted"/>
<reference evidence="1 2" key="1">
    <citation type="submission" date="2019-02" db="EMBL/GenBank/DDBJ databases">
        <title>Prokaryotic population dynamics and viral predation in marine succession experiment using metagenomics: the confinement effect.</title>
        <authorList>
            <person name="Haro-Moreno J.M."/>
            <person name="Rodriguez-Valera F."/>
            <person name="Lopez-Perez M."/>
        </authorList>
    </citation>
    <scope>NUCLEOTIDE SEQUENCE [LARGE SCALE GENOMIC DNA]</scope>
    <source>
        <strain evidence="1">MED-G160</strain>
    </source>
</reference>
<dbReference type="AlphaFoldDB" id="A0A520N4D4"/>